<dbReference type="Pfam" id="PF00884">
    <property type="entry name" value="Sulfatase"/>
    <property type="match status" value="1"/>
</dbReference>
<dbReference type="SUPFAM" id="SSF53649">
    <property type="entry name" value="Alkaline phosphatase-like"/>
    <property type="match status" value="1"/>
</dbReference>
<dbReference type="InterPro" id="IPR024607">
    <property type="entry name" value="Sulfatase_CS"/>
</dbReference>
<name>Q2GAZ3_NOVAD</name>
<evidence type="ECO:0000256" key="1">
    <source>
        <dbReference type="ARBA" id="ARBA00008779"/>
    </source>
</evidence>
<feature type="domain" description="Sulfatase N-terminal" evidence="6">
    <location>
        <begin position="75"/>
        <end position="485"/>
    </location>
</feature>
<dbReference type="HOGENOM" id="CLU_006332_11_0_5"/>
<dbReference type="AlphaFoldDB" id="Q2GAZ3"/>
<keyword evidence="3" id="KW-0378">Hydrolase</keyword>
<dbReference type="GO" id="GO:0016787">
    <property type="term" value="F:hydrolase activity"/>
    <property type="evidence" value="ECO:0007669"/>
    <property type="project" value="UniProtKB-KW"/>
</dbReference>
<evidence type="ECO:0000259" key="6">
    <source>
        <dbReference type="Pfam" id="PF00884"/>
    </source>
</evidence>
<dbReference type="eggNOG" id="COG3119">
    <property type="taxonomic scope" value="Bacteria"/>
</dbReference>
<dbReference type="InterPro" id="IPR050738">
    <property type="entry name" value="Sulfatase"/>
</dbReference>
<dbReference type="Gene3D" id="3.40.720.10">
    <property type="entry name" value="Alkaline Phosphatase, subunit A"/>
    <property type="match status" value="1"/>
</dbReference>
<comment type="similarity">
    <text evidence="1">Belongs to the sulfatase family.</text>
</comment>
<dbReference type="PROSITE" id="PS00523">
    <property type="entry name" value="SULFATASE_1"/>
    <property type="match status" value="1"/>
</dbReference>
<evidence type="ECO:0000313" key="7">
    <source>
        <dbReference type="EMBL" id="ABD24980.1"/>
    </source>
</evidence>
<keyword evidence="5" id="KW-0732">Signal</keyword>
<keyword evidence="8" id="KW-1185">Reference proteome</keyword>
<dbReference type="Proteomes" id="UP000009134">
    <property type="component" value="Chromosome"/>
</dbReference>
<protein>
    <submittedName>
        <fullName evidence="7">Sulfatase</fullName>
    </submittedName>
</protein>
<keyword evidence="4" id="KW-0106">Calcium</keyword>
<proteinExistence type="inferred from homology"/>
<accession>Q2GAZ3</accession>
<dbReference type="STRING" id="279238.Saro_0533"/>
<organism evidence="7 8">
    <name type="scientific">Novosphingobium aromaticivorans (strain ATCC 700278 / DSM 12444 / CCUG 56034 / CIP 105152 / NBRC 16084 / F199)</name>
    <dbReference type="NCBI Taxonomy" id="279238"/>
    <lineage>
        <taxon>Bacteria</taxon>
        <taxon>Pseudomonadati</taxon>
        <taxon>Pseudomonadota</taxon>
        <taxon>Alphaproteobacteria</taxon>
        <taxon>Sphingomonadales</taxon>
        <taxon>Sphingomonadaceae</taxon>
        <taxon>Novosphingobium</taxon>
    </lineage>
</organism>
<dbReference type="EMBL" id="CP000248">
    <property type="protein sequence ID" value="ABD24980.1"/>
    <property type="molecule type" value="Genomic_DNA"/>
</dbReference>
<feature type="signal peptide" evidence="5">
    <location>
        <begin position="1"/>
        <end position="38"/>
    </location>
</feature>
<sequence length="796" mass="86776">MFIYKFAMSRRNRHKMRALRIFTAISSPLALWSSTATGQEALPQAPQPFAGSIGRTYVDSVPSFPKPVTAPAGAPNVVLIMTDDVGFGAASTFGGPVPTPNLDRLASRGIVFNRFHTKAMCSPTRASLLTGRNHHAVDNGTVANLSTGFPGYDNNLPKSAATVAEILRQHGWNTAMIGKHHNTPEPFVSPAGPFDLWPTGLGFEYFYGFMAASTNQFSPALYRNTSPIPTLRDGVLDKALADDAIGWIHAQKAAAPDKPFFLYYATGSAHNPLQAPADWIAKFRGRFDNGWDAVRKGTVDRQRKLGIVPRTTKDTTRPDEIPAWSTLTPEQRRVNARLMEVYAGMLSYQDAQIGRMLDELDRMGEADNTLVMFIEGDNGAAPEAGPDGQSNPMAVFANGFKEDASSLAAQLDKLGGPDAVAGMGWGWAWATNAPFKWFKQYGSHLGGTRNPLVVSWPKGISGRGIRSQFTDVVDVMPTILDLAGVQIPDSVNGVKQQAVDGISFRYTLDAPDAPERRHTQYFEMMGNHGIYHDGWMASTTPVNRLRSKPDHPVLPTDYKWELYNLTRDYSQANDLAAKHPEKLAELKALFEVEARRNNVYPLDDRLDMARFSASAALVPKRKRYVYWGEVTLPAATSAPIFNRGFTLDAQVDVASSQGTGPLLAIGGKFAGWSFYLVDGRPAVTVATSQRPEDHFRVVASQPVAPGASRIGFSFRYDGGHNAGGEMIITANGKEIGRGRIPRTLSKLVEMTDTFDIGFDADTPVTDDYPKGSHFPGTIARLEIVPGDAGAPTPVER</sequence>
<keyword evidence="2" id="KW-0479">Metal-binding</keyword>
<feature type="chain" id="PRO_5004207797" evidence="5">
    <location>
        <begin position="39"/>
        <end position="796"/>
    </location>
</feature>
<evidence type="ECO:0000256" key="5">
    <source>
        <dbReference type="SAM" id="SignalP"/>
    </source>
</evidence>
<dbReference type="GO" id="GO:0046872">
    <property type="term" value="F:metal ion binding"/>
    <property type="evidence" value="ECO:0007669"/>
    <property type="project" value="UniProtKB-KW"/>
</dbReference>
<evidence type="ECO:0000313" key="8">
    <source>
        <dbReference type="Proteomes" id="UP000009134"/>
    </source>
</evidence>
<dbReference type="Gene3D" id="3.30.1120.10">
    <property type="match status" value="1"/>
</dbReference>
<evidence type="ECO:0000256" key="2">
    <source>
        <dbReference type="ARBA" id="ARBA00022723"/>
    </source>
</evidence>
<dbReference type="CDD" id="cd16025">
    <property type="entry name" value="PAS_like"/>
    <property type="match status" value="1"/>
</dbReference>
<dbReference type="PANTHER" id="PTHR42693:SF43">
    <property type="entry name" value="BLL2667 PROTEIN"/>
    <property type="match status" value="1"/>
</dbReference>
<dbReference type="InterPro" id="IPR000917">
    <property type="entry name" value="Sulfatase_N"/>
</dbReference>
<dbReference type="PANTHER" id="PTHR42693">
    <property type="entry name" value="ARYLSULFATASE FAMILY MEMBER"/>
    <property type="match status" value="1"/>
</dbReference>
<evidence type="ECO:0000256" key="4">
    <source>
        <dbReference type="ARBA" id="ARBA00022837"/>
    </source>
</evidence>
<reference evidence="8" key="1">
    <citation type="submission" date="2006-01" db="EMBL/GenBank/DDBJ databases">
        <title>Complete sequence of Novosphingobium aromaticivorans DSM 12444.</title>
        <authorList>
            <consortium name="US DOE Joint Genome Institute"/>
            <person name="Copeland A."/>
            <person name="Lucas S."/>
            <person name="Lapidus A."/>
            <person name="Barry K."/>
            <person name="Detter J.C."/>
            <person name="Glavina T."/>
            <person name="Hammon N."/>
            <person name="Israni S."/>
            <person name="Pitluck S."/>
            <person name="Chain P."/>
            <person name="Malfatti S."/>
            <person name="Shin M."/>
            <person name="Vergez L."/>
            <person name="Schmutz J."/>
            <person name="Larimer F."/>
            <person name="Land M."/>
            <person name="Kyrpides N."/>
            <person name="Ivanova N."/>
            <person name="Fredrickson J."/>
            <person name="Balkwill D."/>
            <person name="Romine M.F."/>
            <person name="Richardson P."/>
        </authorList>
    </citation>
    <scope>NUCLEOTIDE SEQUENCE [LARGE SCALE GENOMIC DNA]</scope>
    <source>
        <strain evidence="8">ATCC 700278 / DSM 12444 / CCUG 56034 / CIP 105152 / NBRC 16084 / F199</strain>
    </source>
</reference>
<dbReference type="KEGG" id="nar:Saro_0533"/>
<gene>
    <name evidence="7" type="ordered locus">Saro_0533</name>
</gene>
<evidence type="ECO:0000256" key="3">
    <source>
        <dbReference type="ARBA" id="ARBA00022801"/>
    </source>
</evidence>
<dbReference type="InterPro" id="IPR017850">
    <property type="entry name" value="Alkaline_phosphatase_core_sf"/>
</dbReference>